<feature type="compositionally biased region" description="Basic residues" evidence="1">
    <location>
        <begin position="202"/>
        <end position="211"/>
    </location>
</feature>
<name>A0ABN0VTA2_9ACTN</name>
<accession>A0ABN0VTA2</accession>
<dbReference type="EMBL" id="BAAABM010000004">
    <property type="protein sequence ID" value="GAA0316769.1"/>
    <property type="molecule type" value="Genomic_DNA"/>
</dbReference>
<dbReference type="InterPro" id="IPR038332">
    <property type="entry name" value="PPE_sf"/>
</dbReference>
<feature type="region of interest" description="Disordered" evidence="1">
    <location>
        <begin position="148"/>
        <end position="256"/>
    </location>
</feature>
<dbReference type="SUPFAM" id="SSF140453">
    <property type="entry name" value="EsxAB dimer-like"/>
    <property type="match status" value="1"/>
</dbReference>
<evidence type="ECO:0000313" key="2">
    <source>
        <dbReference type="EMBL" id="GAA0316769.1"/>
    </source>
</evidence>
<organism evidence="2 3">
    <name type="scientific">Actinoallomurus spadix</name>
    <dbReference type="NCBI Taxonomy" id="79912"/>
    <lineage>
        <taxon>Bacteria</taxon>
        <taxon>Bacillati</taxon>
        <taxon>Actinomycetota</taxon>
        <taxon>Actinomycetes</taxon>
        <taxon>Streptosporangiales</taxon>
        <taxon>Thermomonosporaceae</taxon>
        <taxon>Actinoallomurus</taxon>
    </lineage>
</organism>
<sequence>MAVEHHTYVIKTGGRPQGAGSYGDADAVKNLITATQPGKITTAAGAFDDLGAALNDLQTALYDAAKVLADYWSGPAADNAQETLRRLHTTAEEVVIRSNESAKTLQWYGGSILPMYRNVKWPKNTKSPTATAAADQVMKNLNERIAQTWDGMPPQIKKDLPGLANPSDRVPDQPDAGSPTAGATGREQTGEGGKPTLNGKIHAGHPSRFHGSRPLPGAPGNHGGAPPSAPSSGLDPGSTDLAGSPPVVGSPGPIGGATNGYGLGRGVLGPGGGPFSQSTSAGEFGFGHSGPGGPVGSGIKPGLTPLGGAGVVGERPGAAQARGVYGGERLNGTQMPLASGSERSRDRTRERTTWLSENPDVWVGDEVTFGGLIGDARNRLGERERSDDEVLSLDELQDLLDLVDEETGENTGALFSEESDVDPAANASPWIIDE</sequence>
<feature type="region of interest" description="Disordered" evidence="1">
    <location>
        <begin position="323"/>
        <end position="352"/>
    </location>
</feature>
<dbReference type="InterPro" id="IPR036689">
    <property type="entry name" value="ESAT-6-like_sf"/>
</dbReference>
<proteinExistence type="predicted"/>
<evidence type="ECO:0000256" key="1">
    <source>
        <dbReference type="SAM" id="MobiDB-lite"/>
    </source>
</evidence>
<protein>
    <recommendedName>
        <fullName evidence="4">PPE family domain-containing protein</fullName>
    </recommendedName>
</protein>
<evidence type="ECO:0008006" key="4">
    <source>
        <dbReference type="Google" id="ProtNLM"/>
    </source>
</evidence>
<feature type="compositionally biased region" description="Basic and acidic residues" evidence="1">
    <location>
        <begin position="342"/>
        <end position="352"/>
    </location>
</feature>
<gene>
    <name evidence="2" type="ORF">GCM10010151_03370</name>
</gene>
<dbReference type="InterPro" id="IPR010310">
    <property type="entry name" value="T7SS_ESAT-6-like"/>
</dbReference>
<dbReference type="Proteomes" id="UP001501822">
    <property type="component" value="Unassembled WGS sequence"/>
</dbReference>
<dbReference type="Gene3D" id="1.20.1260.20">
    <property type="entry name" value="PPE superfamily"/>
    <property type="match status" value="1"/>
</dbReference>
<evidence type="ECO:0000313" key="3">
    <source>
        <dbReference type="Proteomes" id="UP001501822"/>
    </source>
</evidence>
<comment type="caution">
    <text evidence="2">The sequence shown here is derived from an EMBL/GenBank/DDBJ whole genome shotgun (WGS) entry which is preliminary data.</text>
</comment>
<feature type="compositionally biased region" description="Gly residues" evidence="1">
    <location>
        <begin position="284"/>
        <end position="295"/>
    </location>
</feature>
<dbReference type="Pfam" id="PF06013">
    <property type="entry name" value="WXG100"/>
    <property type="match status" value="1"/>
</dbReference>
<feature type="region of interest" description="Disordered" evidence="1">
    <location>
        <begin position="268"/>
        <end position="295"/>
    </location>
</feature>
<feature type="region of interest" description="Disordered" evidence="1">
    <location>
        <begin position="407"/>
        <end position="434"/>
    </location>
</feature>
<reference evidence="2 3" key="1">
    <citation type="journal article" date="2019" name="Int. J. Syst. Evol. Microbiol.">
        <title>The Global Catalogue of Microorganisms (GCM) 10K type strain sequencing project: providing services to taxonomists for standard genome sequencing and annotation.</title>
        <authorList>
            <consortium name="The Broad Institute Genomics Platform"/>
            <consortium name="The Broad Institute Genome Sequencing Center for Infectious Disease"/>
            <person name="Wu L."/>
            <person name="Ma J."/>
        </authorList>
    </citation>
    <scope>NUCLEOTIDE SEQUENCE [LARGE SCALE GENOMIC DNA]</scope>
    <source>
        <strain evidence="2 3">JCM 3146</strain>
    </source>
</reference>
<keyword evidence="3" id="KW-1185">Reference proteome</keyword>
<dbReference type="RefSeq" id="WP_252803232.1">
    <property type="nucleotide sequence ID" value="NZ_BAAABM010000004.1"/>
</dbReference>
<feature type="compositionally biased region" description="Low complexity" evidence="1">
    <location>
        <begin position="214"/>
        <end position="251"/>
    </location>
</feature>